<feature type="domain" description="PIPK" evidence="4">
    <location>
        <begin position="1"/>
        <end position="348"/>
    </location>
</feature>
<accession>A0AAV7EIU9</accession>
<dbReference type="InterPro" id="IPR023610">
    <property type="entry name" value="PInositol-4/5-P-5/4-kinase"/>
</dbReference>
<evidence type="ECO:0000259" key="4">
    <source>
        <dbReference type="PROSITE" id="PS51455"/>
    </source>
</evidence>
<reference evidence="5 6" key="1">
    <citation type="submission" date="2021-07" db="EMBL/GenBank/DDBJ databases">
        <title>The Aristolochia fimbriata genome: insights into angiosperm evolution, floral development and chemical biosynthesis.</title>
        <authorList>
            <person name="Jiao Y."/>
        </authorList>
    </citation>
    <scope>NUCLEOTIDE SEQUENCE [LARGE SCALE GENOMIC DNA]</scope>
    <source>
        <strain evidence="5">IBCAS-2021</strain>
        <tissue evidence="5">Leaf</tissue>
    </source>
</reference>
<protein>
    <recommendedName>
        <fullName evidence="1">1-phosphatidylinositol-4-phosphate 5-kinase</fullName>
        <ecNumber evidence="1">2.7.1.68</ecNumber>
    </recommendedName>
</protein>
<dbReference type="GO" id="GO:0005886">
    <property type="term" value="C:plasma membrane"/>
    <property type="evidence" value="ECO:0007669"/>
    <property type="project" value="TreeGrafter"/>
</dbReference>
<dbReference type="Gene3D" id="3.30.800.10">
    <property type="entry name" value="Phosphatidylinositol Phosphate Kinase II Beta"/>
    <property type="match status" value="1"/>
</dbReference>
<dbReference type="PANTHER" id="PTHR23086">
    <property type="entry name" value="PHOSPHATIDYLINOSITOL-4-PHOSPHATE 5-KINASE"/>
    <property type="match status" value="1"/>
</dbReference>
<dbReference type="GO" id="GO:0046854">
    <property type="term" value="P:phosphatidylinositol phosphate biosynthetic process"/>
    <property type="evidence" value="ECO:0007669"/>
    <property type="project" value="TreeGrafter"/>
</dbReference>
<dbReference type="InterPro" id="IPR027483">
    <property type="entry name" value="PInositol-4-P-4/5-kinase_C_sf"/>
</dbReference>
<dbReference type="GO" id="GO:0005524">
    <property type="term" value="F:ATP binding"/>
    <property type="evidence" value="ECO:0007669"/>
    <property type="project" value="UniProtKB-UniRule"/>
</dbReference>
<keyword evidence="2" id="KW-0808">Transferase</keyword>
<organism evidence="5 6">
    <name type="scientific">Aristolochia fimbriata</name>
    <name type="common">White veined hardy Dutchman's pipe vine</name>
    <dbReference type="NCBI Taxonomy" id="158543"/>
    <lineage>
        <taxon>Eukaryota</taxon>
        <taxon>Viridiplantae</taxon>
        <taxon>Streptophyta</taxon>
        <taxon>Embryophyta</taxon>
        <taxon>Tracheophyta</taxon>
        <taxon>Spermatophyta</taxon>
        <taxon>Magnoliopsida</taxon>
        <taxon>Magnoliidae</taxon>
        <taxon>Piperales</taxon>
        <taxon>Aristolochiaceae</taxon>
        <taxon>Aristolochia</taxon>
    </lineage>
</organism>
<gene>
    <name evidence="5" type="ORF">H6P81_014484</name>
</gene>
<dbReference type="GO" id="GO:0016308">
    <property type="term" value="F:1-phosphatidylinositol-4-phosphate 5-kinase activity"/>
    <property type="evidence" value="ECO:0007669"/>
    <property type="project" value="UniProtKB-EC"/>
</dbReference>
<evidence type="ECO:0000256" key="3">
    <source>
        <dbReference type="SAM" id="MobiDB-lite"/>
    </source>
</evidence>
<proteinExistence type="predicted"/>
<keyword evidence="2" id="KW-0067">ATP-binding</keyword>
<dbReference type="Pfam" id="PF01504">
    <property type="entry name" value="PIP5K"/>
    <property type="match status" value="1"/>
</dbReference>
<dbReference type="InterPro" id="IPR027484">
    <property type="entry name" value="PInositol-4-P-5-kinase_N"/>
</dbReference>
<keyword evidence="2" id="KW-0418">Kinase</keyword>
<dbReference type="AlphaFoldDB" id="A0AAV7EIU9"/>
<keyword evidence="2" id="KW-0547">Nucleotide-binding</keyword>
<sequence length="359" mass="41340">MRSMRQNSSLPKKRVSALDFKCSSSTWIRFSPDSSKQPAIFPTDYKWKDYSPTVFRHLQELNEIDASHYKLSICQEESLKAITLHENNGSRHYLSIDERFVVKILRKSEMKALLDMLPHYYYYVQIWESTLLTKFYGLHSVSSLGSRKVYFVVVANIFDSELPIHRRFDLKGSCHGRQASRCGIDKSVTLKDLDLDLVFHLDTETRDQLLMQIRRDCSFLEREGIMDYSFLLGIHMRSLSNYCSSVKGKANTVEFGSSRPSPKDGKGTPAVAKRARRDESRNGFLQLGAEKGTDVILYFGIIDILQQYNAAKRFEHAYKSIQFDSQSISAVNPKTYAARLQEFLSRVFPRKSDDCVTLD</sequence>
<feature type="region of interest" description="Disordered" evidence="3">
    <location>
        <begin position="254"/>
        <end position="277"/>
    </location>
</feature>
<dbReference type="PANTHER" id="PTHR23086:SF111">
    <property type="entry name" value="PHOSPHATIDYLINOSITOL 4-PHOSPHATE 5-KINASE 10"/>
    <property type="match status" value="1"/>
</dbReference>
<evidence type="ECO:0000256" key="1">
    <source>
        <dbReference type="ARBA" id="ARBA00012172"/>
    </source>
</evidence>
<name>A0AAV7EIU9_ARIFI</name>
<comment type="caution">
    <text evidence="5">The sequence shown here is derived from an EMBL/GenBank/DDBJ whole genome shotgun (WGS) entry which is preliminary data.</text>
</comment>
<evidence type="ECO:0000313" key="6">
    <source>
        <dbReference type="Proteomes" id="UP000825729"/>
    </source>
</evidence>
<dbReference type="Gene3D" id="3.30.810.10">
    <property type="entry name" value="2-Layer Sandwich"/>
    <property type="match status" value="1"/>
</dbReference>
<evidence type="ECO:0000256" key="2">
    <source>
        <dbReference type="PROSITE-ProRule" id="PRU00781"/>
    </source>
</evidence>
<dbReference type="EMBL" id="JAINDJ010000005">
    <property type="protein sequence ID" value="KAG9448356.1"/>
    <property type="molecule type" value="Genomic_DNA"/>
</dbReference>
<dbReference type="Proteomes" id="UP000825729">
    <property type="component" value="Unassembled WGS sequence"/>
</dbReference>
<evidence type="ECO:0000313" key="5">
    <source>
        <dbReference type="EMBL" id="KAG9448356.1"/>
    </source>
</evidence>
<dbReference type="SMART" id="SM00330">
    <property type="entry name" value="PIPKc"/>
    <property type="match status" value="1"/>
</dbReference>
<dbReference type="PROSITE" id="PS51455">
    <property type="entry name" value="PIPK"/>
    <property type="match status" value="1"/>
</dbReference>
<dbReference type="SUPFAM" id="SSF56104">
    <property type="entry name" value="SAICAR synthase-like"/>
    <property type="match status" value="1"/>
</dbReference>
<dbReference type="EC" id="2.7.1.68" evidence="1"/>
<dbReference type="InterPro" id="IPR002498">
    <property type="entry name" value="PInositol-4-P-4/5-kinase_core"/>
</dbReference>
<keyword evidence="6" id="KW-1185">Reference proteome</keyword>